<reference evidence="1" key="1">
    <citation type="submission" date="2014-05" db="EMBL/GenBank/DDBJ databases">
        <authorList>
            <person name="Horn Fabian"/>
        </authorList>
    </citation>
    <scope>NUCLEOTIDE SEQUENCE</scope>
</reference>
<proteinExistence type="predicted"/>
<gene>
    <name evidence="1" type="ORF">SIRAN9900</name>
</gene>
<name>A0A061ABV8_9ACTN</name>
<dbReference type="EMBL" id="LK022848">
    <property type="protein sequence ID" value="CDR17936.1"/>
    <property type="molecule type" value="Genomic_DNA"/>
</dbReference>
<protein>
    <submittedName>
        <fullName evidence="1">Uncharacterized protein</fullName>
    </submittedName>
</protein>
<sequence>MTERSPFIGAEPGPGGIDDFVETLSVFP</sequence>
<organism evidence="1">
    <name type="scientific">Streptomyces iranensis</name>
    <dbReference type="NCBI Taxonomy" id="576784"/>
    <lineage>
        <taxon>Bacteria</taxon>
        <taxon>Bacillati</taxon>
        <taxon>Actinomycetota</taxon>
        <taxon>Actinomycetes</taxon>
        <taxon>Kitasatosporales</taxon>
        <taxon>Streptomycetaceae</taxon>
        <taxon>Streptomyces</taxon>
        <taxon>Streptomyces violaceusniger group</taxon>
    </lineage>
</organism>
<dbReference type="AlphaFoldDB" id="A0A061ABV8"/>
<accession>A0A061ABV8</accession>
<evidence type="ECO:0000313" key="1">
    <source>
        <dbReference type="EMBL" id="CDR17936.1"/>
    </source>
</evidence>
<dbReference type="HOGENOM" id="CLU_3412929_0_0_11"/>
<dbReference type="PATRIC" id="fig|576784.4.peg.10174"/>